<keyword evidence="3" id="KW-1185">Reference proteome</keyword>
<protein>
    <recommendedName>
        <fullName evidence="1">F-box domain-containing protein</fullName>
    </recommendedName>
</protein>
<name>A0A2G5UBM9_9PELO</name>
<reference evidence="3" key="1">
    <citation type="submission" date="2017-10" db="EMBL/GenBank/DDBJ databases">
        <title>Rapid genome shrinkage in a self-fertile nematode reveals novel sperm competition proteins.</title>
        <authorList>
            <person name="Yin D."/>
            <person name="Schwarz E.M."/>
            <person name="Thomas C.G."/>
            <person name="Felde R.L."/>
            <person name="Korf I.F."/>
            <person name="Cutter A.D."/>
            <person name="Schartner C.M."/>
            <person name="Ralston E.J."/>
            <person name="Meyer B.J."/>
            <person name="Haag E.S."/>
        </authorList>
    </citation>
    <scope>NUCLEOTIDE SEQUENCE [LARGE SCALE GENOMIC DNA]</scope>
    <source>
        <strain evidence="3">JU1422</strain>
    </source>
</reference>
<proteinExistence type="predicted"/>
<gene>
    <name evidence="2" type="primary">Cnig_chr_IV.g15756</name>
    <name evidence="2" type="ORF">B9Z55_015756</name>
</gene>
<dbReference type="AlphaFoldDB" id="A0A2G5UBM9"/>
<dbReference type="Proteomes" id="UP000230233">
    <property type="component" value="Chromosome IV"/>
</dbReference>
<evidence type="ECO:0000259" key="1">
    <source>
        <dbReference type="PROSITE" id="PS50181"/>
    </source>
</evidence>
<dbReference type="InterPro" id="IPR012885">
    <property type="entry name" value="F-box_Sdz-33"/>
</dbReference>
<evidence type="ECO:0000313" key="2">
    <source>
        <dbReference type="EMBL" id="PIC36945.1"/>
    </source>
</evidence>
<dbReference type="EMBL" id="PDUG01000004">
    <property type="protein sequence ID" value="PIC36945.1"/>
    <property type="molecule type" value="Genomic_DNA"/>
</dbReference>
<feature type="domain" description="F-box" evidence="1">
    <location>
        <begin position="2"/>
        <end position="54"/>
    </location>
</feature>
<evidence type="ECO:0000313" key="3">
    <source>
        <dbReference type="Proteomes" id="UP000230233"/>
    </source>
</evidence>
<dbReference type="Pfam" id="PF07735">
    <property type="entry name" value="FBA_2"/>
    <property type="match status" value="1"/>
</dbReference>
<dbReference type="PROSITE" id="PS50181">
    <property type="entry name" value="FBOX"/>
    <property type="match status" value="1"/>
</dbReference>
<sequence length="352" mass="40876">MPFPILRIPFVVQSEIISILQPNEIVTASFCSEKVKRLLKGHYQQRKPSEWKLFMTDCDSCAYVDIETSEDNTEEIPVIGAKHISELDKPIPIPRGSKEEVVSFDTEHSCPVIYLEDRVMASKKIVVYVTDLFNLDIDGIEIDNEGIWAIDWIKNRQEKMLVRFSYDGDEAEMDYVLRNARASEHYTLAGNVSHNYRFDGKLGPATHFLIDINGRWVTLDNLMNFNFLSIFVNQCRLIVPDLYAFIGHWRSGGSPRLTYLSLEFENQLDFEHFEDQLEVVERDIVGEYRSNCGGTWRFDEGYSIQRNDGVKTVLVFDEDYFVMMVCLGEDVYDRDNYSKHNSDQLFVLHQNV</sequence>
<dbReference type="PANTHER" id="PTHR21503:SF8">
    <property type="entry name" value="F-BOX ASSOCIATED DOMAIN-CONTAINING PROTEIN-RELATED"/>
    <property type="match status" value="1"/>
</dbReference>
<accession>A0A2G5UBM9</accession>
<organism evidence="2 3">
    <name type="scientific">Caenorhabditis nigoni</name>
    <dbReference type="NCBI Taxonomy" id="1611254"/>
    <lineage>
        <taxon>Eukaryota</taxon>
        <taxon>Metazoa</taxon>
        <taxon>Ecdysozoa</taxon>
        <taxon>Nematoda</taxon>
        <taxon>Chromadorea</taxon>
        <taxon>Rhabditida</taxon>
        <taxon>Rhabditina</taxon>
        <taxon>Rhabditomorpha</taxon>
        <taxon>Rhabditoidea</taxon>
        <taxon>Rhabditidae</taxon>
        <taxon>Peloderinae</taxon>
        <taxon>Caenorhabditis</taxon>
    </lineage>
</organism>
<dbReference type="PANTHER" id="PTHR21503">
    <property type="entry name" value="F-BOX-CONTAINING HYPOTHETICAL PROTEIN C.ELEGANS"/>
    <property type="match status" value="1"/>
</dbReference>
<comment type="caution">
    <text evidence="2">The sequence shown here is derived from an EMBL/GenBank/DDBJ whole genome shotgun (WGS) entry which is preliminary data.</text>
</comment>
<dbReference type="InterPro" id="IPR001810">
    <property type="entry name" value="F-box_dom"/>
</dbReference>